<comment type="caution">
    <text evidence="2">The sequence shown here is derived from an EMBL/GenBank/DDBJ whole genome shotgun (WGS) entry which is preliminary data.</text>
</comment>
<evidence type="ECO:0000256" key="1">
    <source>
        <dbReference type="SAM" id="Phobius"/>
    </source>
</evidence>
<dbReference type="RefSeq" id="WP_038584764.1">
    <property type="nucleotide sequence ID" value="NZ_MPTB01000042.1"/>
</dbReference>
<feature type="transmembrane region" description="Helical" evidence="1">
    <location>
        <begin position="37"/>
        <end position="53"/>
    </location>
</feature>
<evidence type="ECO:0000313" key="2">
    <source>
        <dbReference type="EMBL" id="OMD41974.1"/>
    </source>
</evidence>
<accession>A0ABX3H051</accession>
<reference evidence="2 3" key="1">
    <citation type="submission" date="2016-10" db="EMBL/GenBank/DDBJ databases">
        <title>Paenibacillus species isolates.</title>
        <authorList>
            <person name="Beno S.M."/>
        </authorList>
    </citation>
    <scope>NUCLEOTIDE SEQUENCE [LARGE SCALE GENOMIC DNA]</scope>
    <source>
        <strain evidence="2 3">FSL H7-0744</strain>
    </source>
</reference>
<protein>
    <recommendedName>
        <fullName evidence="4">Holin</fullName>
    </recommendedName>
</protein>
<keyword evidence="1" id="KW-0472">Membrane</keyword>
<dbReference type="EMBL" id="MPTB01000042">
    <property type="protein sequence ID" value="OMD41974.1"/>
    <property type="molecule type" value="Genomic_DNA"/>
</dbReference>
<gene>
    <name evidence="2" type="ORF">BSK56_26225</name>
</gene>
<organism evidence="2 3">
    <name type="scientific">Paenibacillus borealis</name>
    <dbReference type="NCBI Taxonomy" id="160799"/>
    <lineage>
        <taxon>Bacteria</taxon>
        <taxon>Bacillati</taxon>
        <taxon>Bacillota</taxon>
        <taxon>Bacilli</taxon>
        <taxon>Bacillales</taxon>
        <taxon>Paenibacillaceae</taxon>
        <taxon>Paenibacillus</taxon>
    </lineage>
</organism>
<proteinExistence type="predicted"/>
<name>A0ABX3H051_PAEBO</name>
<keyword evidence="3" id="KW-1185">Reference proteome</keyword>
<keyword evidence="1" id="KW-0812">Transmembrane</keyword>
<keyword evidence="1" id="KW-1133">Transmembrane helix</keyword>
<sequence length="63" mass="7107">MRGYNIWRPLMLILVALLTRSVVTNLCLLFGMGNDSATSVGMIGAIIAAFVMYNRMTKQRRKK</sequence>
<feature type="transmembrane region" description="Helical" evidence="1">
    <location>
        <begin position="12"/>
        <end position="31"/>
    </location>
</feature>
<evidence type="ECO:0008006" key="4">
    <source>
        <dbReference type="Google" id="ProtNLM"/>
    </source>
</evidence>
<evidence type="ECO:0000313" key="3">
    <source>
        <dbReference type="Proteomes" id="UP000187412"/>
    </source>
</evidence>
<dbReference type="Proteomes" id="UP000187412">
    <property type="component" value="Unassembled WGS sequence"/>
</dbReference>